<gene>
    <name evidence="4" type="ORF">PSACC_03709</name>
</gene>
<dbReference type="InterPro" id="IPR020904">
    <property type="entry name" value="Sc_DH/Rdtase_CS"/>
</dbReference>
<dbReference type="EMBL" id="MTSL01000219">
    <property type="protein sequence ID" value="PJF16534.1"/>
    <property type="molecule type" value="Genomic_DNA"/>
</dbReference>
<dbReference type="GO" id="GO:0016616">
    <property type="term" value="F:oxidoreductase activity, acting on the CH-OH group of donors, NAD or NADP as acceptor"/>
    <property type="evidence" value="ECO:0007669"/>
    <property type="project" value="UniProtKB-ARBA"/>
</dbReference>
<dbReference type="Pfam" id="PF00106">
    <property type="entry name" value="adh_short"/>
    <property type="match status" value="1"/>
</dbReference>
<comment type="similarity">
    <text evidence="1">Belongs to the short-chain dehydrogenases/reductases (SDR) family.</text>
</comment>
<dbReference type="GO" id="GO:0050664">
    <property type="term" value="F:oxidoreductase activity, acting on NAD(P)H, oxygen as acceptor"/>
    <property type="evidence" value="ECO:0007669"/>
    <property type="project" value="TreeGrafter"/>
</dbReference>
<organism evidence="4 5">
    <name type="scientific">Paramicrosporidium saccamoebae</name>
    <dbReference type="NCBI Taxonomy" id="1246581"/>
    <lineage>
        <taxon>Eukaryota</taxon>
        <taxon>Fungi</taxon>
        <taxon>Fungi incertae sedis</taxon>
        <taxon>Cryptomycota</taxon>
        <taxon>Cryptomycota incertae sedis</taxon>
        <taxon>Paramicrosporidium</taxon>
    </lineage>
</organism>
<evidence type="ECO:0000256" key="1">
    <source>
        <dbReference type="ARBA" id="ARBA00006484"/>
    </source>
</evidence>
<protein>
    <submittedName>
        <fullName evidence="4">Uncharacterized protein</fullName>
    </submittedName>
</protein>
<dbReference type="Gene3D" id="3.40.50.720">
    <property type="entry name" value="NAD(P)-binding Rossmann-like Domain"/>
    <property type="match status" value="1"/>
</dbReference>
<dbReference type="AlphaFoldDB" id="A0A2H9TFI6"/>
<dbReference type="STRING" id="1246581.A0A2H9TFI6"/>
<reference evidence="4 5" key="1">
    <citation type="submission" date="2016-10" db="EMBL/GenBank/DDBJ databases">
        <title>The genome of Paramicrosporidium saccamoebae is the missing link in understanding Cryptomycota and Microsporidia evolution.</title>
        <authorList>
            <person name="Quandt C.A."/>
            <person name="Beaudet D."/>
            <person name="Corsaro D."/>
            <person name="Michel R."/>
            <person name="Corradi N."/>
            <person name="James T."/>
        </authorList>
    </citation>
    <scope>NUCLEOTIDE SEQUENCE [LARGE SCALE GENOMIC DNA]</scope>
    <source>
        <strain evidence="4 5">KSL3</strain>
    </source>
</reference>
<dbReference type="PROSITE" id="PS00061">
    <property type="entry name" value="ADH_SHORT"/>
    <property type="match status" value="1"/>
</dbReference>
<dbReference type="InterPro" id="IPR036291">
    <property type="entry name" value="NAD(P)-bd_dom_sf"/>
</dbReference>
<dbReference type="PRINTS" id="PR00081">
    <property type="entry name" value="GDHRDH"/>
</dbReference>
<dbReference type="InterPro" id="IPR002347">
    <property type="entry name" value="SDR_fam"/>
</dbReference>
<evidence type="ECO:0000256" key="3">
    <source>
        <dbReference type="ARBA" id="ARBA00023002"/>
    </source>
</evidence>
<keyword evidence="2" id="KW-0521">NADP</keyword>
<dbReference type="PANTHER" id="PTHR43008">
    <property type="entry name" value="BENZIL REDUCTASE"/>
    <property type="match status" value="1"/>
</dbReference>
<keyword evidence="5" id="KW-1185">Reference proteome</keyword>
<dbReference type="Proteomes" id="UP000240830">
    <property type="component" value="Unassembled WGS sequence"/>
</dbReference>
<dbReference type="OrthoDB" id="153074at2759"/>
<evidence type="ECO:0000313" key="5">
    <source>
        <dbReference type="Proteomes" id="UP000240830"/>
    </source>
</evidence>
<comment type="caution">
    <text evidence="4">The sequence shown here is derived from an EMBL/GenBank/DDBJ whole genome shotgun (WGS) entry which is preliminary data.</text>
</comment>
<name>A0A2H9TFI6_9FUNG</name>
<dbReference type="SUPFAM" id="SSF51735">
    <property type="entry name" value="NAD(P)-binding Rossmann-fold domains"/>
    <property type="match status" value="1"/>
</dbReference>
<sequence length="235" mass="24934">MQTVIVTGASKGIGAAICKVLRSRGVRVIGVARSAKLLQEGDVAGDVSDPETARRVVTQAGDSLVGLVLNAGVITPVSKVIDTDIAQFKATYEVNLFSTLSWIQAALPALRKNKGRLLYVTTELAGMAGFACYASSKVAMNSMIATLAEEERDVVMLAVSPGVVATDMFGAASELGKSTLSKEHQEFFKAMKKSDEVSQPETVAEVFTKLILSATPDKSGSFLTWKSPYIQGLLK</sequence>
<proteinExistence type="inferred from homology"/>
<evidence type="ECO:0000313" key="4">
    <source>
        <dbReference type="EMBL" id="PJF16534.1"/>
    </source>
</evidence>
<keyword evidence="3" id="KW-0560">Oxidoreductase</keyword>
<evidence type="ECO:0000256" key="2">
    <source>
        <dbReference type="ARBA" id="ARBA00022857"/>
    </source>
</evidence>
<dbReference type="PANTHER" id="PTHR43008:SF8">
    <property type="entry name" value="BENZIL REDUCTASE ((S)-BENZOIN FORMING) IRC24"/>
    <property type="match status" value="1"/>
</dbReference>
<accession>A0A2H9TFI6</accession>